<dbReference type="GO" id="GO:0005524">
    <property type="term" value="F:ATP binding"/>
    <property type="evidence" value="ECO:0007669"/>
    <property type="project" value="InterPro"/>
</dbReference>
<dbReference type="EMBL" id="AM746676">
    <property type="protein sequence ID" value="CAN97701.1"/>
    <property type="molecule type" value="Genomic_DNA"/>
</dbReference>
<dbReference type="eggNOG" id="COG4637">
    <property type="taxonomic scope" value="Bacteria"/>
</dbReference>
<evidence type="ECO:0000313" key="3">
    <source>
        <dbReference type="Proteomes" id="UP000002139"/>
    </source>
</evidence>
<dbReference type="STRING" id="448385.sce7532"/>
<protein>
    <recommendedName>
        <fullName evidence="1">ATPase AAA-type core domain-containing protein</fullName>
    </recommendedName>
</protein>
<dbReference type="HOGENOM" id="CLU_035814_3_1_7"/>
<dbReference type="GO" id="GO:0006302">
    <property type="term" value="P:double-strand break repair"/>
    <property type="evidence" value="ECO:0007669"/>
    <property type="project" value="TreeGrafter"/>
</dbReference>
<dbReference type="Proteomes" id="UP000002139">
    <property type="component" value="Chromosome"/>
</dbReference>
<keyword evidence="3" id="KW-1185">Reference proteome</keyword>
<sequence length="456" mass="49220">MCCRLCHKGAGMITRIEIDGFKSFQGFALDLEPFSVLIGPNGAGKSNLLDALSLLARLAGSPLAAAVGEGRGRIREQFRRRDEEPTTTVERGFGALASMALAIEVILPRSAVRVGLRDVPLQATRLRYEVNIELQQLSSMRERLTVVREVLRSMTSDEDAWLRRHPAFASRLRHGDGGALVEYERALTVADPSASQFSMTATVQYVPEATFLSEPEMQARSPHLRAVAEELSGLRVLHLEAQRIREPSEPGAPARLSTDGANLAATLAAQSPGAIAEIRADVASLVPGVRTFEVVVEGDTLVVQMETSDGQRLPSRVLSDGTLRILALSTALRADASSALIAIEEPENGLHPARVRTLIERILEATQRPVASDTESAAAGTAQVLITSHSPVVLAALMDHPECIMALDLVRLGSGLRHTRVRRVAPVGVIDREQYISTAELRRILETASPAELAEA</sequence>
<dbReference type="Gene3D" id="3.40.50.300">
    <property type="entry name" value="P-loop containing nucleotide triphosphate hydrolases"/>
    <property type="match status" value="2"/>
</dbReference>
<dbReference type="PIRSF" id="PIRSF029347">
    <property type="entry name" value="RecF"/>
    <property type="match status" value="1"/>
</dbReference>
<name>A9F4E6_SORC5</name>
<dbReference type="PANTHER" id="PTHR32182:SF22">
    <property type="entry name" value="ATP-DEPENDENT ENDONUCLEASE, OLD FAMILY-RELATED"/>
    <property type="match status" value="1"/>
</dbReference>
<dbReference type="InterPro" id="IPR014555">
    <property type="entry name" value="RecF-like"/>
</dbReference>
<dbReference type="AlphaFoldDB" id="A9F4E6"/>
<dbReference type="GO" id="GO:0016887">
    <property type="term" value="F:ATP hydrolysis activity"/>
    <property type="evidence" value="ECO:0007669"/>
    <property type="project" value="InterPro"/>
</dbReference>
<dbReference type="Pfam" id="PF13304">
    <property type="entry name" value="AAA_21"/>
    <property type="match status" value="1"/>
</dbReference>
<accession>A9F4E6</accession>
<reference evidence="2 3" key="1">
    <citation type="journal article" date="2007" name="Nat. Biotechnol.">
        <title>Complete genome sequence of the myxobacterium Sorangium cellulosum.</title>
        <authorList>
            <person name="Schneiker S."/>
            <person name="Perlova O."/>
            <person name="Kaiser O."/>
            <person name="Gerth K."/>
            <person name="Alici A."/>
            <person name="Altmeyer M.O."/>
            <person name="Bartels D."/>
            <person name="Bekel T."/>
            <person name="Beyer S."/>
            <person name="Bode E."/>
            <person name="Bode H.B."/>
            <person name="Bolten C.J."/>
            <person name="Choudhuri J.V."/>
            <person name="Doss S."/>
            <person name="Elnakady Y.A."/>
            <person name="Frank B."/>
            <person name="Gaigalat L."/>
            <person name="Goesmann A."/>
            <person name="Groeger C."/>
            <person name="Gross F."/>
            <person name="Jelsbak L."/>
            <person name="Jelsbak L."/>
            <person name="Kalinowski J."/>
            <person name="Kegler C."/>
            <person name="Knauber T."/>
            <person name="Konietzny S."/>
            <person name="Kopp M."/>
            <person name="Krause L."/>
            <person name="Krug D."/>
            <person name="Linke B."/>
            <person name="Mahmud T."/>
            <person name="Martinez-Arias R."/>
            <person name="McHardy A.C."/>
            <person name="Merai M."/>
            <person name="Meyer F."/>
            <person name="Mormann S."/>
            <person name="Munoz-Dorado J."/>
            <person name="Perez J."/>
            <person name="Pradella S."/>
            <person name="Rachid S."/>
            <person name="Raddatz G."/>
            <person name="Rosenau F."/>
            <person name="Rueckert C."/>
            <person name="Sasse F."/>
            <person name="Scharfe M."/>
            <person name="Schuster S.C."/>
            <person name="Suen G."/>
            <person name="Treuner-Lange A."/>
            <person name="Velicer G.J."/>
            <person name="Vorholter F.-J."/>
            <person name="Weissman K.J."/>
            <person name="Welch R.D."/>
            <person name="Wenzel S.C."/>
            <person name="Whitworth D.E."/>
            <person name="Wilhelm S."/>
            <person name="Wittmann C."/>
            <person name="Bloecker H."/>
            <person name="Puehler A."/>
            <person name="Mueller R."/>
        </authorList>
    </citation>
    <scope>NUCLEOTIDE SEQUENCE [LARGE SCALE GENOMIC DNA]</scope>
    <source>
        <strain evidence="3">So ce56</strain>
    </source>
</reference>
<dbReference type="InterPro" id="IPR027417">
    <property type="entry name" value="P-loop_NTPase"/>
</dbReference>
<evidence type="ECO:0000313" key="2">
    <source>
        <dbReference type="EMBL" id="CAN97701.1"/>
    </source>
</evidence>
<feature type="domain" description="ATPase AAA-type core" evidence="1">
    <location>
        <begin position="34"/>
        <end position="395"/>
    </location>
</feature>
<proteinExistence type="predicted"/>
<dbReference type="GO" id="GO:0000731">
    <property type="term" value="P:DNA synthesis involved in DNA repair"/>
    <property type="evidence" value="ECO:0007669"/>
    <property type="project" value="TreeGrafter"/>
</dbReference>
<evidence type="ECO:0000259" key="1">
    <source>
        <dbReference type="Pfam" id="PF13304"/>
    </source>
</evidence>
<gene>
    <name evidence="2" type="ordered locus">sce7532</name>
</gene>
<organism evidence="2 3">
    <name type="scientific">Sorangium cellulosum (strain So ce56)</name>
    <name type="common">Polyangium cellulosum (strain So ce56)</name>
    <dbReference type="NCBI Taxonomy" id="448385"/>
    <lineage>
        <taxon>Bacteria</taxon>
        <taxon>Pseudomonadati</taxon>
        <taxon>Myxococcota</taxon>
        <taxon>Polyangia</taxon>
        <taxon>Polyangiales</taxon>
        <taxon>Polyangiaceae</taxon>
        <taxon>Sorangium</taxon>
    </lineage>
</organism>
<dbReference type="PANTHER" id="PTHR32182">
    <property type="entry name" value="DNA REPLICATION AND REPAIR PROTEIN RECF"/>
    <property type="match status" value="1"/>
</dbReference>
<dbReference type="SUPFAM" id="SSF52540">
    <property type="entry name" value="P-loop containing nucleoside triphosphate hydrolases"/>
    <property type="match status" value="1"/>
</dbReference>
<dbReference type="BioCyc" id="SCEL448385:SCE_RS38600-MONOMER"/>
<dbReference type="InterPro" id="IPR003959">
    <property type="entry name" value="ATPase_AAA_core"/>
</dbReference>
<dbReference type="KEGG" id="scl:sce7532"/>